<evidence type="ECO:0000313" key="3">
    <source>
        <dbReference type="Proteomes" id="UP001190700"/>
    </source>
</evidence>
<name>A0AAE0BI03_9CHLO</name>
<gene>
    <name evidence="2" type="ORF">CYMTET_53064</name>
</gene>
<feature type="region of interest" description="Disordered" evidence="1">
    <location>
        <begin position="1"/>
        <end position="25"/>
    </location>
</feature>
<dbReference type="AlphaFoldDB" id="A0AAE0BI03"/>
<evidence type="ECO:0000256" key="1">
    <source>
        <dbReference type="SAM" id="MobiDB-lite"/>
    </source>
</evidence>
<evidence type="ECO:0000313" key="2">
    <source>
        <dbReference type="EMBL" id="KAK3236822.1"/>
    </source>
</evidence>
<protein>
    <submittedName>
        <fullName evidence="2">Uncharacterized protein</fullName>
    </submittedName>
</protein>
<sequence>MPPFQREYPPARNLPPSQDARRSHLSARVVEGGKQIAEVLQRKADPLDARRRCVEFLVLQLTHLCLAVDAADATGESESYSSMSAEIRAALGEEVYAVLEAKINLKSHDRVQQLNQRALSVIEMIDAKPVM</sequence>
<dbReference type="Proteomes" id="UP001190700">
    <property type="component" value="Unassembled WGS sequence"/>
</dbReference>
<proteinExistence type="predicted"/>
<keyword evidence="3" id="KW-1185">Reference proteome</keyword>
<organism evidence="2 3">
    <name type="scientific">Cymbomonas tetramitiformis</name>
    <dbReference type="NCBI Taxonomy" id="36881"/>
    <lineage>
        <taxon>Eukaryota</taxon>
        <taxon>Viridiplantae</taxon>
        <taxon>Chlorophyta</taxon>
        <taxon>Pyramimonadophyceae</taxon>
        <taxon>Pyramimonadales</taxon>
        <taxon>Pyramimonadaceae</taxon>
        <taxon>Cymbomonas</taxon>
    </lineage>
</organism>
<reference evidence="2 3" key="1">
    <citation type="journal article" date="2015" name="Genome Biol. Evol.">
        <title>Comparative Genomics of a Bacterivorous Green Alga Reveals Evolutionary Causalities and Consequences of Phago-Mixotrophic Mode of Nutrition.</title>
        <authorList>
            <person name="Burns J.A."/>
            <person name="Paasch A."/>
            <person name="Narechania A."/>
            <person name="Kim E."/>
        </authorList>
    </citation>
    <scope>NUCLEOTIDE SEQUENCE [LARGE SCALE GENOMIC DNA]</scope>
    <source>
        <strain evidence="2 3">PLY_AMNH</strain>
    </source>
</reference>
<dbReference type="EMBL" id="LGRX02034830">
    <property type="protein sequence ID" value="KAK3236822.1"/>
    <property type="molecule type" value="Genomic_DNA"/>
</dbReference>
<comment type="caution">
    <text evidence="2">The sequence shown here is derived from an EMBL/GenBank/DDBJ whole genome shotgun (WGS) entry which is preliminary data.</text>
</comment>
<accession>A0AAE0BI03</accession>